<dbReference type="Proteomes" id="UP000094526">
    <property type="component" value="Unassembled WGS sequence"/>
</dbReference>
<keyword evidence="9" id="KW-1185">Reference proteome</keyword>
<evidence type="ECO:0000259" key="7">
    <source>
        <dbReference type="PROSITE" id="PS50850"/>
    </source>
</evidence>
<dbReference type="InterPro" id="IPR011701">
    <property type="entry name" value="MFS"/>
</dbReference>
<keyword evidence="4 6" id="KW-1133">Transmembrane helix</keyword>
<protein>
    <submittedName>
        <fullName evidence="8">Putative MFS transporter</fullName>
    </submittedName>
</protein>
<dbReference type="AlphaFoldDB" id="A0A1C1C851"/>
<feature type="transmembrane region" description="Helical" evidence="6">
    <location>
        <begin position="163"/>
        <end position="181"/>
    </location>
</feature>
<dbReference type="Gene3D" id="1.20.1250.20">
    <property type="entry name" value="MFS general substrate transporter like domains"/>
    <property type="match status" value="2"/>
</dbReference>
<evidence type="ECO:0000313" key="9">
    <source>
        <dbReference type="Proteomes" id="UP000094526"/>
    </source>
</evidence>
<keyword evidence="5 6" id="KW-0472">Membrane</keyword>
<evidence type="ECO:0000256" key="4">
    <source>
        <dbReference type="ARBA" id="ARBA00022989"/>
    </source>
</evidence>
<feature type="transmembrane region" description="Helical" evidence="6">
    <location>
        <begin position="367"/>
        <end position="390"/>
    </location>
</feature>
<dbReference type="SUPFAM" id="SSF103473">
    <property type="entry name" value="MFS general substrate transporter"/>
    <property type="match status" value="1"/>
</dbReference>
<organism evidence="8 9">
    <name type="scientific">Cladophialophora carrionii</name>
    <dbReference type="NCBI Taxonomy" id="86049"/>
    <lineage>
        <taxon>Eukaryota</taxon>
        <taxon>Fungi</taxon>
        <taxon>Dikarya</taxon>
        <taxon>Ascomycota</taxon>
        <taxon>Pezizomycotina</taxon>
        <taxon>Eurotiomycetes</taxon>
        <taxon>Chaetothyriomycetidae</taxon>
        <taxon>Chaetothyriales</taxon>
        <taxon>Herpotrichiellaceae</taxon>
        <taxon>Cladophialophora</taxon>
    </lineage>
</organism>
<dbReference type="Pfam" id="PF07690">
    <property type="entry name" value="MFS_1"/>
    <property type="match status" value="1"/>
</dbReference>
<comment type="caution">
    <text evidence="8">The sequence shown here is derived from an EMBL/GenBank/DDBJ whole genome shotgun (WGS) entry which is preliminary data.</text>
</comment>
<dbReference type="PROSITE" id="PS50850">
    <property type="entry name" value="MFS"/>
    <property type="match status" value="1"/>
</dbReference>
<keyword evidence="2" id="KW-0813">Transport</keyword>
<comment type="subcellular location">
    <subcellularLocation>
        <location evidence="1">Membrane</location>
        <topology evidence="1">Multi-pass membrane protein</topology>
    </subcellularLocation>
</comment>
<feature type="domain" description="Major facilitator superfamily (MFS) profile" evidence="7">
    <location>
        <begin position="67"/>
        <end position="460"/>
    </location>
</feature>
<evidence type="ECO:0000256" key="5">
    <source>
        <dbReference type="ARBA" id="ARBA00023136"/>
    </source>
</evidence>
<name>A0A1C1C851_9EURO</name>
<dbReference type="GO" id="GO:0016020">
    <property type="term" value="C:membrane"/>
    <property type="evidence" value="ECO:0007669"/>
    <property type="project" value="UniProtKB-SubCell"/>
</dbReference>
<feature type="transmembrane region" description="Helical" evidence="6">
    <location>
        <begin position="193"/>
        <end position="216"/>
    </location>
</feature>
<evidence type="ECO:0000256" key="2">
    <source>
        <dbReference type="ARBA" id="ARBA00022448"/>
    </source>
</evidence>
<feature type="transmembrane region" description="Helical" evidence="6">
    <location>
        <begin position="340"/>
        <end position="361"/>
    </location>
</feature>
<accession>A0A1C1C851</accession>
<keyword evidence="3 6" id="KW-0812">Transmembrane</keyword>
<feature type="transmembrane region" description="Helical" evidence="6">
    <location>
        <begin position="133"/>
        <end position="151"/>
    </location>
</feature>
<evidence type="ECO:0000256" key="6">
    <source>
        <dbReference type="SAM" id="Phobius"/>
    </source>
</evidence>
<reference evidence="9" key="1">
    <citation type="submission" date="2015-07" db="EMBL/GenBank/DDBJ databases">
        <authorList>
            <person name="Teixeira M.M."/>
            <person name="Souza R.C."/>
            <person name="Almeida L.G."/>
            <person name="Vicente V.A."/>
            <person name="de Hoog S."/>
            <person name="Bocca A.L."/>
            <person name="de Almeida S.R."/>
            <person name="Vasconcelos A.T."/>
            <person name="Felipe M.S."/>
        </authorList>
    </citation>
    <scope>NUCLEOTIDE SEQUENCE [LARGE SCALE GENOMIC DNA]</scope>
    <source>
        <strain evidence="9">KSF</strain>
    </source>
</reference>
<dbReference type="PANTHER" id="PTHR43791">
    <property type="entry name" value="PERMEASE-RELATED"/>
    <property type="match status" value="1"/>
</dbReference>
<proteinExistence type="predicted"/>
<evidence type="ECO:0000256" key="3">
    <source>
        <dbReference type="ARBA" id="ARBA00022692"/>
    </source>
</evidence>
<feature type="transmembrane region" description="Helical" evidence="6">
    <location>
        <begin position="104"/>
        <end position="126"/>
    </location>
</feature>
<dbReference type="VEuPathDB" id="FungiDB:G647_02136"/>
<dbReference type="VEuPathDB" id="FungiDB:CLCR_05736"/>
<feature type="transmembrane region" description="Helical" evidence="6">
    <location>
        <begin position="228"/>
        <end position="248"/>
    </location>
</feature>
<feature type="transmembrane region" description="Helical" evidence="6">
    <location>
        <begin position="402"/>
        <end position="421"/>
    </location>
</feature>
<evidence type="ECO:0000313" key="8">
    <source>
        <dbReference type="EMBL" id="OCT44723.1"/>
    </source>
</evidence>
<dbReference type="InterPro" id="IPR020846">
    <property type="entry name" value="MFS_dom"/>
</dbReference>
<feature type="transmembrane region" description="Helical" evidence="6">
    <location>
        <begin position="63"/>
        <end position="80"/>
    </location>
</feature>
<dbReference type="PANTHER" id="PTHR43791:SF48">
    <property type="entry name" value="TRANSPORTER, PUTATIVE (AFU_ORTHOLOGUE AFUA_4G01000)-RELATED"/>
    <property type="match status" value="1"/>
</dbReference>
<feature type="transmembrane region" description="Helical" evidence="6">
    <location>
        <begin position="433"/>
        <end position="453"/>
    </location>
</feature>
<dbReference type="GO" id="GO:0022857">
    <property type="term" value="F:transmembrane transporter activity"/>
    <property type="evidence" value="ECO:0007669"/>
    <property type="project" value="InterPro"/>
</dbReference>
<dbReference type="EMBL" id="LGRB01000020">
    <property type="protein sequence ID" value="OCT44723.1"/>
    <property type="molecule type" value="Genomic_DNA"/>
</dbReference>
<evidence type="ECO:0000256" key="1">
    <source>
        <dbReference type="ARBA" id="ARBA00004141"/>
    </source>
</evidence>
<dbReference type="InterPro" id="IPR036259">
    <property type="entry name" value="MFS_trans_sf"/>
</dbReference>
<sequence length="491" mass="54285">MTQSLGEPLDHESVLVDDKARVVQCEDQELRTINDEEGINVYHENEAPPQFDLKAVRRLRLKIDLWTVPMIFLISGLSFLDRANIGNARLAGLEKDLGMSGNDFNILLTIFWVVYIIVEVPALVACKYFGPGWFLPCMTVGLGLMCFLQAWAQNMAHMCALRVLLAVFEAPVLAGCAYYYSRWYTRAELTFRLGLSSTAGPIMGATSGLAASAILTLDRFGSLTRWRMIFAIEGMITLIIAAFVMFLFTDRPETARWLTAEEKRIVAARIKAERVATTEVLDGIDKPKLLRGLINPAVIAVDLSEQSVVQQQLWSVPPYAVGLITNVGGSYLSWRLDRRLIIMVMLLPLVILGYGIFLGTLNAQARYGATVIIAFAIIPFQILCQSQVAANVVSDTARSSALALNIIIGNVGGLVSTWAFAASDGPYYIRGSGLNMASACSSLLLAIGLIFWMKWDNKRRAAKDPEAELSGLSMRQVHDLDWAHPGFRWKP</sequence>
<dbReference type="OrthoDB" id="9971669at2759"/>
<gene>
    <name evidence="8" type="ORF">CLCR_05736</name>
</gene>